<protein>
    <submittedName>
        <fullName evidence="1">Uncharacterized protein</fullName>
    </submittedName>
</protein>
<name>A0ACC2XSZ3_9TREE</name>
<sequence>MSLFGQNKRPLSATTASKSRRSPLPLSNSDAVREKFSYSHSRKSSLTTPIATASSPSGWFTVLYIPVPSWRRSSSRSDADSPLLSNGFHGHTADSRGMSHVRVFLPIPPAIWNRIPGLRRLTPIRLLLTVFLVVGSAILFTVLRKVANGKSNWTPPNPFQDPDTLVLTQEEVARIWEWELISGHHPSIQPGKPSSEIDPSEVTGTDRSAYVATSA</sequence>
<gene>
    <name evidence="1" type="ORF">QFC24_001204</name>
</gene>
<evidence type="ECO:0000313" key="2">
    <source>
        <dbReference type="Proteomes" id="UP001234202"/>
    </source>
</evidence>
<evidence type="ECO:0000313" key="1">
    <source>
        <dbReference type="EMBL" id="KAJ9126973.1"/>
    </source>
</evidence>
<comment type="caution">
    <text evidence="1">The sequence shown here is derived from an EMBL/GenBank/DDBJ whole genome shotgun (WGS) entry which is preliminary data.</text>
</comment>
<reference evidence="1" key="1">
    <citation type="submission" date="2023-04" db="EMBL/GenBank/DDBJ databases">
        <title>Draft Genome sequencing of Naganishia species isolated from polar environments using Oxford Nanopore Technology.</title>
        <authorList>
            <person name="Leo P."/>
            <person name="Venkateswaran K."/>
        </authorList>
    </citation>
    <scope>NUCLEOTIDE SEQUENCE</scope>
    <source>
        <strain evidence="1">DBVPG 5303</strain>
    </source>
</reference>
<proteinExistence type="predicted"/>
<organism evidence="1 2">
    <name type="scientific">Naganishia onofrii</name>
    <dbReference type="NCBI Taxonomy" id="1851511"/>
    <lineage>
        <taxon>Eukaryota</taxon>
        <taxon>Fungi</taxon>
        <taxon>Dikarya</taxon>
        <taxon>Basidiomycota</taxon>
        <taxon>Agaricomycotina</taxon>
        <taxon>Tremellomycetes</taxon>
        <taxon>Filobasidiales</taxon>
        <taxon>Filobasidiaceae</taxon>
        <taxon>Naganishia</taxon>
    </lineage>
</organism>
<keyword evidence="2" id="KW-1185">Reference proteome</keyword>
<accession>A0ACC2XSZ3</accession>
<dbReference type="EMBL" id="JASBWV010000003">
    <property type="protein sequence ID" value="KAJ9126973.1"/>
    <property type="molecule type" value="Genomic_DNA"/>
</dbReference>
<dbReference type="Proteomes" id="UP001234202">
    <property type="component" value="Unassembled WGS sequence"/>
</dbReference>